<evidence type="ECO:0000313" key="3">
    <source>
        <dbReference type="EMBL" id="MBK0383308.1"/>
    </source>
</evidence>
<feature type="chain" id="PRO_5046698627" description="SGNH hydrolase-type esterase domain-containing protein" evidence="1">
    <location>
        <begin position="20"/>
        <end position="219"/>
    </location>
</feature>
<reference evidence="3 4" key="1">
    <citation type="submission" date="2020-12" db="EMBL/GenBank/DDBJ databases">
        <title>Bacterial novel species Pedobacter sp. SD-b isolated from soil.</title>
        <authorList>
            <person name="Jung H.-Y."/>
        </authorList>
    </citation>
    <scope>NUCLEOTIDE SEQUENCE [LARGE SCALE GENOMIC DNA]</scope>
    <source>
        <strain evidence="3 4">SD-b</strain>
    </source>
</reference>
<feature type="signal peptide" evidence="1">
    <location>
        <begin position="1"/>
        <end position="19"/>
    </location>
</feature>
<dbReference type="Proteomes" id="UP000660024">
    <property type="component" value="Unassembled WGS sequence"/>
</dbReference>
<dbReference type="PANTHER" id="PTHR30383:SF5">
    <property type="entry name" value="SGNH HYDROLASE-TYPE ESTERASE DOMAIN-CONTAINING PROTEIN"/>
    <property type="match status" value="1"/>
</dbReference>
<dbReference type="InterPro" id="IPR051532">
    <property type="entry name" value="Ester_Hydrolysis_Enzymes"/>
</dbReference>
<accession>A0ABS1BK94</accession>
<evidence type="ECO:0000313" key="4">
    <source>
        <dbReference type="Proteomes" id="UP000660024"/>
    </source>
</evidence>
<dbReference type="InterPro" id="IPR036514">
    <property type="entry name" value="SGNH_hydro_sf"/>
</dbReference>
<sequence length="219" mass="24930">MKKNILLLIGFLVSFGAFAQQKPPFYDEVQAFRKADSLNMPAKSGILFIGSSSLRKWTDLEKVYKTYGAINRGFGGSTLANAIYYADDIIFPYQPRQIVIYSGENDIAEGASPEITFDRFKILFGLIRKKMPNVLISFISIKPSISRQKMMPQMVYANELIKTYLATQANANFINVYPLMLKDDGKPIDDIFLEDNLHMNQKGYDIWIKVISPYLLKAK</sequence>
<protein>
    <recommendedName>
        <fullName evidence="2">SGNH hydrolase-type esterase domain-containing protein</fullName>
    </recommendedName>
</protein>
<comment type="caution">
    <text evidence="3">The sequence shown here is derived from an EMBL/GenBank/DDBJ whole genome shotgun (WGS) entry which is preliminary data.</text>
</comment>
<name>A0ABS1BK94_9SPHI</name>
<dbReference type="RefSeq" id="WP_200586119.1">
    <property type="nucleotide sequence ID" value="NZ_JAEHFY010000013.1"/>
</dbReference>
<proteinExistence type="predicted"/>
<dbReference type="EMBL" id="JAEHFY010000013">
    <property type="protein sequence ID" value="MBK0383308.1"/>
    <property type="molecule type" value="Genomic_DNA"/>
</dbReference>
<evidence type="ECO:0000256" key="1">
    <source>
        <dbReference type="SAM" id="SignalP"/>
    </source>
</evidence>
<gene>
    <name evidence="3" type="ORF">I5M32_10080</name>
</gene>
<dbReference type="Pfam" id="PF13472">
    <property type="entry name" value="Lipase_GDSL_2"/>
    <property type="match status" value="1"/>
</dbReference>
<feature type="domain" description="SGNH hydrolase-type esterase" evidence="2">
    <location>
        <begin position="57"/>
        <end position="206"/>
    </location>
</feature>
<organism evidence="3 4">
    <name type="scientific">Pedobacter segetis</name>
    <dbReference type="NCBI Taxonomy" id="2793069"/>
    <lineage>
        <taxon>Bacteria</taxon>
        <taxon>Pseudomonadati</taxon>
        <taxon>Bacteroidota</taxon>
        <taxon>Sphingobacteriia</taxon>
        <taxon>Sphingobacteriales</taxon>
        <taxon>Sphingobacteriaceae</taxon>
        <taxon>Pedobacter</taxon>
    </lineage>
</organism>
<keyword evidence="4" id="KW-1185">Reference proteome</keyword>
<dbReference type="PANTHER" id="PTHR30383">
    <property type="entry name" value="THIOESTERASE 1/PROTEASE 1/LYSOPHOSPHOLIPASE L1"/>
    <property type="match status" value="1"/>
</dbReference>
<dbReference type="SUPFAM" id="SSF52266">
    <property type="entry name" value="SGNH hydrolase"/>
    <property type="match status" value="1"/>
</dbReference>
<dbReference type="Gene3D" id="3.40.50.1110">
    <property type="entry name" value="SGNH hydrolase"/>
    <property type="match status" value="1"/>
</dbReference>
<dbReference type="InterPro" id="IPR013830">
    <property type="entry name" value="SGNH_hydro"/>
</dbReference>
<keyword evidence="1" id="KW-0732">Signal</keyword>
<evidence type="ECO:0000259" key="2">
    <source>
        <dbReference type="Pfam" id="PF13472"/>
    </source>
</evidence>